<feature type="compositionally biased region" description="Basic and acidic residues" evidence="2">
    <location>
        <begin position="1"/>
        <end position="14"/>
    </location>
</feature>
<sequence>MASGSRRREGKSPELSELLEEGEIIPQHQQQPRAPKARQTILPFVEPPIPRPSNYKEFGLPEPKKELSIKVMEQFIIIRGQKNNVGVWLKCKWCGNEYGHNVTRLTQHFTSEFAPRQRGNMELPTFKREESNRDIKDCERASQQLKFEIRALNNKERERAVELSSLHDMESTSRALDEEEWEIESAFPGSIWGEPSSIYAGGPQGSDARSHKSNFSSPSSVANVGMEVADDDNLDAYFNVSSKILPTEEIRRYSIVDGIDIRKARALGISEERLTNLTSRFGVEHSPQVALNVPDVTLSTRKTRILKEIYSMPIERDDTQDISRP</sequence>
<organism evidence="3 4">
    <name type="scientific">Riccia fluitans</name>
    <dbReference type="NCBI Taxonomy" id="41844"/>
    <lineage>
        <taxon>Eukaryota</taxon>
        <taxon>Viridiplantae</taxon>
        <taxon>Streptophyta</taxon>
        <taxon>Embryophyta</taxon>
        <taxon>Marchantiophyta</taxon>
        <taxon>Marchantiopsida</taxon>
        <taxon>Marchantiidae</taxon>
        <taxon>Marchantiales</taxon>
        <taxon>Ricciaceae</taxon>
        <taxon>Riccia</taxon>
    </lineage>
</organism>
<feature type="region of interest" description="Disordered" evidence="2">
    <location>
        <begin position="1"/>
        <end position="37"/>
    </location>
</feature>
<evidence type="ECO:0008006" key="5">
    <source>
        <dbReference type="Google" id="ProtNLM"/>
    </source>
</evidence>
<proteinExistence type="predicted"/>
<reference evidence="3 4" key="1">
    <citation type="submission" date="2024-09" db="EMBL/GenBank/DDBJ databases">
        <title>Chromosome-scale assembly of Riccia fluitans.</title>
        <authorList>
            <person name="Paukszto L."/>
            <person name="Sawicki J."/>
            <person name="Karawczyk K."/>
            <person name="Piernik-Szablinska J."/>
            <person name="Szczecinska M."/>
            <person name="Mazdziarz M."/>
        </authorList>
    </citation>
    <scope>NUCLEOTIDE SEQUENCE [LARGE SCALE GENOMIC DNA]</scope>
    <source>
        <strain evidence="3">Rf_01</strain>
        <tissue evidence="3">Aerial parts of the thallus</tissue>
    </source>
</reference>
<evidence type="ECO:0000313" key="3">
    <source>
        <dbReference type="EMBL" id="KAL2634116.1"/>
    </source>
</evidence>
<keyword evidence="4" id="KW-1185">Reference proteome</keyword>
<evidence type="ECO:0000256" key="2">
    <source>
        <dbReference type="SAM" id="MobiDB-lite"/>
    </source>
</evidence>
<keyword evidence="1" id="KW-0175">Coiled coil</keyword>
<protein>
    <recommendedName>
        <fullName evidence="5">BED-type domain-containing protein</fullName>
    </recommendedName>
</protein>
<name>A0ABD1YU65_9MARC</name>
<feature type="region of interest" description="Disordered" evidence="2">
    <location>
        <begin position="194"/>
        <end position="219"/>
    </location>
</feature>
<dbReference type="AlphaFoldDB" id="A0ABD1YU65"/>
<comment type="caution">
    <text evidence="3">The sequence shown here is derived from an EMBL/GenBank/DDBJ whole genome shotgun (WGS) entry which is preliminary data.</text>
</comment>
<gene>
    <name evidence="3" type="ORF">R1flu_005595</name>
</gene>
<accession>A0ABD1YU65</accession>
<dbReference type="Proteomes" id="UP001605036">
    <property type="component" value="Unassembled WGS sequence"/>
</dbReference>
<dbReference type="EMBL" id="JBHFFA010000003">
    <property type="protein sequence ID" value="KAL2634116.1"/>
    <property type="molecule type" value="Genomic_DNA"/>
</dbReference>
<feature type="coiled-coil region" evidence="1">
    <location>
        <begin position="128"/>
        <end position="158"/>
    </location>
</feature>
<evidence type="ECO:0000313" key="4">
    <source>
        <dbReference type="Proteomes" id="UP001605036"/>
    </source>
</evidence>
<evidence type="ECO:0000256" key="1">
    <source>
        <dbReference type="SAM" id="Coils"/>
    </source>
</evidence>